<name>A0A1Y2L0M4_9PROT</name>
<keyword evidence="1" id="KW-0479">Metal-binding</keyword>
<dbReference type="EMBL" id="JFKA01000003">
    <property type="protein sequence ID" value="OSQ38789.1"/>
    <property type="molecule type" value="Genomic_DNA"/>
</dbReference>
<dbReference type="AlphaFoldDB" id="A0A1Y2L0M4"/>
<organism evidence="6 7">
    <name type="scientific">Thalassospira mesophila</name>
    <dbReference type="NCBI Taxonomy" id="1293891"/>
    <lineage>
        <taxon>Bacteria</taxon>
        <taxon>Pseudomonadati</taxon>
        <taxon>Pseudomonadota</taxon>
        <taxon>Alphaproteobacteria</taxon>
        <taxon>Rhodospirillales</taxon>
        <taxon>Thalassospiraceae</taxon>
        <taxon>Thalassospira</taxon>
    </lineage>
</organism>
<evidence type="ECO:0000256" key="2">
    <source>
        <dbReference type="ARBA" id="ARBA00022801"/>
    </source>
</evidence>
<dbReference type="CDD" id="cd07402">
    <property type="entry name" value="MPP_GpdQ"/>
    <property type="match status" value="1"/>
</dbReference>
<feature type="domain" description="Calcineurin-like phosphoesterase" evidence="5">
    <location>
        <begin position="1"/>
        <end position="207"/>
    </location>
</feature>
<proteinExistence type="inferred from homology"/>
<evidence type="ECO:0000256" key="3">
    <source>
        <dbReference type="ARBA" id="ARBA00023004"/>
    </source>
</evidence>
<dbReference type="Pfam" id="PF00149">
    <property type="entry name" value="Metallophos"/>
    <property type="match status" value="1"/>
</dbReference>
<dbReference type="InterPro" id="IPR042283">
    <property type="entry name" value="GpdQ_catalytic"/>
</dbReference>
<dbReference type="GO" id="GO:0046872">
    <property type="term" value="F:metal ion binding"/>
    <property type="evidence" value="ECO:0007669"/>
    <property type="project" value="UniProtKB-KW"/>
</dbReference>
<sequence length="285" mass="31417">MLIAQITDLHIRAGRNLAYGRVDTARALERAIDHVMALDPAPDVVLFTGDIGDLGIAAEYAEVADILAALTLPYYMVPGNHDRRAALHDAFPHAIPAKKGDFLHYILDDFPLRMIGLDTLDEGYGHGVLCQRRLAWLENQLAQNPLLPHLIFMHHPPITSFIAHMDALKLRGEADNRTNAGDNNGLAHLFRQYRGIVGVLCGHLHRPLHCVWHGVPVNVAPSIAHQVVADFREHGPAAFNMEPAAIQLHFWSPDLPEQGLLTHTSYIGDFAGPYPFFDATGALIS</sequence>
<dbReference type="STRING" id="1293891.TMES_08355"/>
<dbReference type="OrthoDB" id="651281at2"/>
<protein>
    <recommendedName>
        <fullName evidence="5">Calcineurin-like phosphoesterase domain-containing protein</fullName>
    </recommendedName>
</protein>
<dbReference type="Proteomes" id="UP000193391">
    <property type="component" value="Unassembled WGS sequence"/>
</dbReference>
<dbReference type="InterPro" id="IPR050884">
    <property type="entry name" value="CNP_phosphodiesterase-III"/>
</dbReference>
<evidence type="ECO:0000313" key="7">
    <source>
        <dbReference type="Proteomes" id="UP000193391"/>
    </source>
</evidence>
<dbReference type="InterPro" id="IPR004843">
    <property type="entry name" value="Calcineurin-like_PHP"/>
</dbReference>
<dbReference type="PANTHER" id="PTHR42988:SF2">
    <property type="entry name" value="CYCLIC NUCLEOTIDE PHOSPHODIESTERASE CBUA0032-RELATED"/>
    <property type="match status" value="1"/>
</dbReference>
<dbReference type="GO" id="GO:0004112">
    <property type="term" value="F:cyclic-nucleotide phosphodiesterase activity"/>
    <property type="evidence" value="ECO:0007669"/>
    <property type="project" value="InterPro"/>
</dbReference>
<dbReference type="RefSeq" id="WP_085581441.1">
    <property type="nucleotide sequence ID" value="NZ_JFKA01000003.1"/>
</dbReference>
<evidence type="ECO:0000256" key="1">
    <source>
        <dbReference type="ARBA" id="ARBA00022723"/>
    </source>
</evidence>
<comment type="caution">
    <text evidence="6">The sequence shown here is derived from an EMBL/GenBank/DDBJ whole genome shotgun (WGS) entry which is preliminary data.</text>
</comment>
<accession>A0A1Y2L0M4</accession>
<comment type="similarity">
    <text evidence="4">Belongs to the cyclic nucleotide phosphodiesterase class-III family.</text>
</comment>
<dbReference type="Gene3D" id="3.60.21.40">
    <property type="entry name" value="GpdQ, catalytic alpha/beta sandwich domain"/>
    <property type="match status" value="1"/>
</dbReference>
<evidence type="ECO:0000259" key="5">
    <source>
        <dbReference type="Pfam" id="PF00149"/>
    </source>
</evidence>
<dbReference type="SUPFAM" id="SSF56300">
    <property type="entry name" value="Metallo-dependent phosphatases"/>
    <property type="match status" value="1"/>
</dbReference>
<evidence type="ECO:0000256" key="4">
    <source>
        <dbReference type="ARBA" id="ARBA00025742"/>
    </source>
</evidence>
<dbReference type="Gene3D" id="3.30.750.180">
    <property type="entry name" value="GpdQ, beta-strand dimerisation domain"/>
    <property type="match status" value="1"/>
</dbReference>
<dbReference type="InterPro" id="IPR029052">
    <property type="entry name" value="Metallo-depent_PP-like"/>
</dbReference>
<keyword evidence="3" id="KW-0408">Iron</keyword>
<keyword evidence="2" id="KW-0378">Hydrolase</keyword>
<keyword evidence="7" id="KW-1185">Reference proteome</keyword>
<evidence type="ECO:0000313" key="6">
    <source>
        <dbReference type="EMBL" id="OSQ38789.1"/>
    </source>
</evidence>
<dbReference type="InterPro" id="IPR042281">
    <property type="entry name" value="GpdQ_beta-strand"/>
</dbReference>
<reference evidence="6 7" key="1">
    <citation type="submission" date="2014-03" db="EMBL/GenBank/DDBJ databases">
        <title>The draft genome sequence of Thalassospira mesophila JCM 18969.</title>
        <authorList>
            <person name="Lai Q."/>
            <person name="Shao Z."/>
        </authorList>
    </citation>
    <scope>NUCLEOTIDE SEQUENCE [LARGE SCALE GENOMIC DNA]</scope>
    <source>
        <strain evidence="6 7">JCM 18969</strain>
    </source>
</reference>
<dbReference type="InterPro" id="IPR026575">
    <property type="entry name" value="GpdQ/CpdA-like"/>
</dbReference>
<gene>
    <name evidence="6" type="ORF">TMES_08355</name>
</gene>
<dbReference type="PANTHER" id="PTHR42988">
    <property type="entry name" value="PHOSPHOHYDROLASE"/>
    <property type="match status" value="1"/>
</dbReference>